<keyword evidence="2" id="KW-0614">Plasmid</keyword>
<dbReference type="InterPro" id="IPR046780">
    <property type="entry name" value="aBig_2"/>
</dbReference>
<evidence type="ECO:0000313" key="2">
    <source>
        <dbReference type="EMBL" id="URZ13927.1"/>
    </source>
</evidence>
<dbReference type="STRING" id="84029.CROST_31920"/>
<geneLocation type="plasmid" evidence="2 3">
    <name>p330</name>
</geneLocation>
<feature type="domain" description="Atrophied bacterial Ig" evidence="1">
    <location>
        <begin position="156"/>
        <end position="219"/>
    </location>
</feature>
<organism evidence="2 3">
    <name type="scientific">Clostridium felsineum</name>
    <dbReference type="NCBI Taxonomy" id="36839"/>
    <lineage>
        <taxon>Bacteria</taxon>
        <taxon>Bacillati</taxon>
        <taxon>Bacillota</taxon>
        <taxon>Clostridia</taxon>
        <taxon>Eubacteriales</taxon>
        <taxon>Clostridiaceae</taxon>
        <taxon>Clostridium</taxon>
    </lineage>
</organism>
<dbReference type="RefSeq" id="WP_077832536.1">
    <property type="nucleotide sequence ID" value="NZ_CP096984.1"/>
</dbReference>
<gene>
    <name evidence="2" type="ORF">CROST_047050</name>
</gene>
<dbReference type="Proteomes" id="UP000190951">
    <property type="component" value="Plasmid p330"/>
</dbReference>
<protein>
    <recommendedName>
        <fullName evidence="1">Atrophied bacterial Ig domain-containing protein</fullName>
    </recommendedName>
</protein>
<reference evidence="2 3" key="1">
    <citation type="submission" date="2022-04" db="EMBL/GenBank/DDBJ databases">
        <title>Genome sequence of C. roseum typestrain.</title>
        <authorList>
            <person name="Poehlein A."/>
            <person name="Schoch T."/>
            <person name="Duerre P."/>
            <person name="Daniel R."/>
        </authorList>
    </citation>
    <scope>NUCLEOTIDE SEQUENCE [LARGE SCALE GENOMIC DNA]</scope>
    <source>
        <strain evidence="2 3">DSM 7320</strain>
        <plasmid evidence="2 3">p330</plasmid>
    </source>
</reference>
<dbReference type="AlphaFoldDB" id="A0A1S8L1R3"/>
<evidence type="ECO:0000313" key="3">
    <source>
        <dbReference type="Proteomes" id="UP000190951"/>
    </source>
</evidence>
<proteinExistence type="predicted"/>
<accession>A0A1S8L1R3</accession>
<feature type="domain" description="Atrophied bacterial Ig" evidence="1">
    <location>
        <begin position="54"/>
        <end position="132"/>
    </location>
</feature>
<evidence type="ECO:0000259" key="1">
    <source>
        <dbReference type="Pfam" id="PF20578"/>
    </source>
</evidence>
<keyword evidence="3" id="KW-1185">Reference proteome</keyword>
<dbReference type="KEGG" id="crw:CROST_047050"/>
<name>A0A1S8L1R3_9CLOT</name>
<feature type="domain" description="Atrophied bacterial Ig" evidence="1">
    <location>
        <begin position="5"/>
        <end position="42"/>
    </location>
</feature>
<dbReference type="Pfam" id="PF20578">
    <property type="entry name" value="aBig_2"/>
    <property type="match status" value="3"/>
</dbReference>
<sequence>MIKAHIIRPDYGKNDGAATLTATLTKGSVTKTMTFKATVKQQGKTDNQSVTDDFNWLTIAGSDAGITSNILLPAAGPNGSTIAWKTSNADVINIDGGVKRPDNGADKASVTLSATISKGTVTQNKDIVVTVLPWTDKEEVELAINAITWDSIRNQNTVEDEITTDLNLYTTGDRKTTIVWNPTYPSVIDATGKVTRPTYEEGDCTLSIPATVSKGKVAEHIQNFLGLKVLKLQITNKEAVSKAKTIVDGTMIKGKNTDLKDMTDSVVLPSNLDQYMYPDLKPITLQWKLVRSLTDATEDTTNSAAKIVTDSQGVQTLSITRPASGNQNGTAFLEVNITSVTAQGDIATDYNIFPLIIIASK</sequence>
<dbReference type="EMBL" id="CP096984">
    <property type="protein sequence ID" value="URZ13927.1"/>
    <property type="molecule type" value="Genomic_DNA"/>
</dbReference>